<dbReference type="Gene3D" id="3.40.190.10">
    <property type="entry name" value="Periplasmic binding protein-like II"/>
    <property type="match status" value="2"/>
</dbReference>
<sequence length="582" mass="63495">MVDRAIARVVRPRSAGRSHLAARVRLWDPRTRGAGMMPVAPARACRRSILGWACMAVPVVAACLLPYSAALAHGSDRLGEIRASGVLIVGVKTDYPPFGMLGNDASHQGFEDDLAADLARRLGVSLTTISVTATNRLQVLDEGRADVTIATLGDTAERRKIAALIEPDYYASGAALMTRADSTIETWADVRGATVCATQGSYFNREMAKRYLLDLAVYPSGRDAKMAVRDGRCVGWLFDNTAIEGELRSSVRRNYRLALPPQLSTPWAIAIARRDSGSALDRFIGDTVADWHRQGFLLALERKWNLPPSPFLAEMHRLWTARDRAGRYVCTRAEDGRWPVACRNPAFVTSTDVTGLRRWGLAFAERTGIDLTYLYDDYERRQFLRAIVLTLALTVCCVTGALACAIAWTLLAAAPIAAARSTLRALALLARTTPPLLQIYVLTFGLGSVLAARWHLHPSAFWIVVASLSGYTGAGIMRALDDAARHVRLHRPDFVVRPATLGVLLRLAHAPVTAYLVNVTKATMMASAVAVPELLSVSTSIVAEHGNVATMMNTLMIAFAGLVWLVLRLLQAIVRRWTDDAA</sequence>
<evidence type="ECO:0000256" key="5">
    <source>
        <dbReference type="ARBA" id="ARBA00023136"/>
    </source>
</evidence>
<keyword evidence="5 6" id="KW-0472">Membrane</keyword>
<accession>A0A2N7VML6</accession>
<protein>
    <recommendedName>
        <fullName evidence="7">Solute-binding protein family 3/N-terminal domain-containing protein</fullName>
    </recommendedName>
</protein>
<comment type="caution">
    <text evidence="8">The sequence shown here is derived from an EMBL/GenBank/DDBJ whole genome shotgun (WGS) entry which is preliminary data.</text>
</comment>
<dbReference type="SUPFAM" id="SSF53850">
    <property type="entry name" value="Periplasmic binding protein-like II"/>
    <property type="match status" value="1"/>
</dbReference>
<gene>
    <name evidence="8" type="ORF">C0Z18_17545</name>
</gene>
<dbReference type="PANTHER" id="PTHR35936">
    <property type="entry name" value="MEMBRANE-BOUND LYTIC MUREIN TRANSGLYCOSYLASE F"/>
    <property type="match status" value="1"/>
</dbReference>
<feature type="transmembrane region" description="Helical" evidence="6">
    <location>
        <begin position="387"/>
        <end position="417"/>
    </location>
</feature>
<keyword evidence="4 6" id="KW-1133">Transmembrane helix</keyword>
<evidence type="ECO:0000256" key="6">
    <source>
        <dbReference type="SAM" id="Phobius"/>
    </source>
</evidence>
<name>A0A2N7VML6_9BURK</name>
<evidence type="ECO:0000256" key="4">
    <source>
        <dbReference type="ARBA" id="ARBA00022989"/>
    </source>
</evidence>
<keyword evidence="9" id="KW-1185">Reference proteome</keyword>
<feature type="transmembrane region" description="Helical" evidence="6">
    <location>
        <begin position="49"/>
        <end position="72"/>
    </location>
</feature>
<dbReference type="InterPro" id="IPR001638">
    <property type="entry name" value="Solute-binding_3/MltF_N"/>
</dbReference>
<dbReference type="Proteomes" id="UP000235616">
    <property type="component" value="Unassembled WGS sequence"/>
</dbReference>
<proteinExistence type="predicted"/>
<dbReference type="Gene3D" id="1.10.3720.10">
    <property type="entry name" value="MetI-like"/>
    <property type="match status" value="1"/>
</dbReference>
<keyword evidence="3" id="KW-0732">Signal</keyword>
<dbReference type="AlphaFoldDB" id="A0A2N7VML6"/>
<evidence type="ECO:0000256" key="1">
    <source>
        <dbReference type="ARBA" id="ARBA00004141"/>
    </source>
</evidence>
<feature type="transmembrane region" description="Helical" evidence="6">
    <location>
        <begin position="461"/>
        <end position="479"/>
    </location>
</feature>
<evidence type="ECO:0000313" key="8">
    <source>
        <dbReference type="EMBL" id="PMS18376.1"/>
    </source>
</evidence>
<feature type="transmembrane region" description="Helical" evidence="6">
    <location>
        <begin position="499"/>
        <end position="517"/>
    </location>
</feature>
<evidence type="ECO:0000259" key="7">
    <source>
        <dbReference type="SMART" id="SM00062"/>
    </source>
</evidence>
<dbReference type="PANTHER" id="PTHR35936:SF17">
    <property type="entry name" value="ARGININE-BINDING EXTRACELLULAR PROTEIN ARTP"/>
    <property type="match status" value="1"/>
</dbReference>
<comment type="subcellular location">
    <subcellularLocation>
        <location evidence="1">Membrane</location>
        <topology evidence="1">Multi-pass membrane protein</topology>
    </subcellularLocation>
</comment>
<reference evidence="8 9" key="1">
    <citation type="submission" date="2018-01" db="EMBL/GenBank/DDBJ databases">
        <title>Whole genome analyses suggest that Burkholderia sensu lato contains two further novel genera in the rhizoxinica-symbiotica group Mycetohabitans gen. nov., and Trinickia gen. nov.: implications for the evolution of diazotrophy and nodulation in the Burkholderiaceae.</title>
        <authorList>
            <person name="Estrada-de los Santos P."/>
            <person name="Palmer M."/>
            <person name="Chavez-Ramirez B."/>
            <person name="Beukes C."/>
            <person name="Steenkamp E.T."/>
            <person name="Hirsch A.M."/>
            <person name="Manyaka P."/>
            <person name="Maluk M."/>
            <person name="Lafos M."/>
            <person name="Crook M."/>
            <person name="Gross E."/>
            <person name="Simon M.F."/>
            <person name="Bueno dos Reis Junior F."/>
            <person name="Poole P.S."/>
            <person name="Venter S.N."/>
            <person name="James E.K."/>
        </authorList>
    </citation>
    <scope>NUCLEOTIDE SEQUENCE [LARGE SCALE GENOMIC DNA]</scope>
    <source>
        <strain evidence="8 9">GIMN1.004</strain>
    </source>
</reference>
<feature type="transmembrane region" description="Helical" evidence="6">
    <location>
        <begin position="549"/>
        <end position="567"/>
    </location>
</feature>
<organism evidence="8 9">
    <name type="scientific">Trinickia dabaoshanensis</name>
    <dbReference type="NCBI Taxonomy" id="564714"/>
    <lineage>
        <taxon>Bacteria</taxon>
        <taxon>Pseudomonadati</taxon>
        <taxon>Pseudomonadota</taxon>
        <taxon>Betaproteobacteria</taxon>
        <taxon>Burkholderiales</taxon>
        <taxon>Burkholderiaceae</taxon>
        <taxon>Trinickia</taxon>
    </lineage>
</organism>
<feature type="domain" description="Solute-binding protein family 3/N-terminal" evidence="7">
    <location>
        <begin position="86"/>
        <end position="308"/>
    </location>
</feature>
<evidence type="ECO:0000313" key="9">
    <source>
        <dbReference type="Proteomes" id="UP000235616"/>
    </source>
</evidence>
<dbReference type="GO" id="GO:0016020">
    <property type="term" value="C:membrane"/>
    <property type="evidence" value="ECO:0007669"/>
    <property type="project" value="UniProtKB-SubCell"/>
</dbReference>
<dbReference type="EMBL" id="PNYA01000015">
    <property type="protein sequence ID" value="PMS18376.1"/>
    <property type="molecule type" value="Genomic_DNA"/>
</dbReference>
<evidence type="ECO:0000256" key="2">
    <source>
        <dbReference type="ARBA" id="ARBA00022692"/>
    </source>
</evidence>
<keyword evidence="2 6" id="KW-0812">Transmembrane</keyword>
<dbReference type="InterPro" id="IPR035906">
    <property type="entry name" value="MetI-like_sf"/>
</dbReference>
<dbReference type="SMART" id="SM00062">
    <property type="entry name" value="PBPb"/>
    <property type="match status" value="1"/>
</dbReference>
<dbReference type="Pfam" id="PF00497">
    <property type="entry name" value="SBP_bac_3"/>
    <property type="match status" value="1"/>
</dbReference>
<evidence type="ECO:0000256" key="3">
    <source>
        <dbReference type="ARBA" id="ARBA00022729"/>
    </source>
</evidence>